<dbReference type="PANTHER" id="PTHR38683">
    <property type="entry name" value="CHORISMATE PYRUVATE-LYASE"/>
    <property type="match status" value="1"/>
</dbReference>
<comment type="similarity">
    <text evidence="5">Belongs to the UbiC family.</text>
</comment>
<sequence length="215" mass="23863">MRAASLRQALWHRHVNAVNAPAAMREWLTEGGSLTARLSAHSGAFRVQRLHQHRAMCLPDEARRIGLARPGQAWEREVLLRCDGRPVVFAHTVVPLSASASDWPLFSALGERSLGSTLFKDPQVRRGALEFARIRAGHPLMRRAFVALGGDPHDAGLQDAILHDAMAHHATHQTIYYARRCLYRRHQGALLVTEVFLPPVLGLVAATTNKNEMTL</sequence>
<dbReference type="OrthoDB" id="8606430at2"/>
<comment type="caution">
    <text evidence="6">The sequence shown here is derived from an EMBL/GenBank/DDBJ whole genome shotgun (WGS) entry which is preliminary data.</text>
</comment>
<comment type="function">
    <text evidence="5">Removes the pyruvyl group from chorismate, with concomitant aromatization of the ring, to provide 4-hydroxybenzoate (4HB) for the ubiquinone pathway.</text>
</comment>
<evidence type="ECO:0000256" key="5">
    <source>
        <dbReference type="HAMAP-Rule" id="MF_01632"/>
    </source>
</evidence>
<comment type="caution">
    <text evidence="5">Lacks conserved residue(s) required for the propagation of feature annotation.</text>
</comment>
<keyword evidence="1 5" id="KW-0963">Cytoplasm</keyword>
<proteinExistence type="inferred from homology"/>
<evidence type="ECO:0000313" key="7">
    <source>
        <dbReference type="Proteomes" id="UP000241421"/>
    </source>
</evidence>
<protein>
    <recommendedName>
        <fullName evidence="5">Probable chorismate pyruvate-lyase</fullName>
        <shortName evidence="5">CL</shortName>
        <shortName evidence="5">CPL</shortName>
        <ecNumber evidence="5">4.1.3.40</ecNumber>
    </recommendedName>
</protein>
<dbReference type="EMBL" id="PXWF02000037">
    <property type="protein sequence ID" value="PWF55279.1"/>
    <property type="molecule type" value="Genomic_DNA"/>
</dbReference>
<keyword evidence="7" id="KW-1185">Reference proteome</keyword>
<dbReference type="InterPro" id="IPR007440">
    <property type="entry name" value="Chorismate--pyruvate_lyase"/>
</dbReference>
<evidence type="ECO:0000256" key="1">
    <source>
        <dbReference type="ARBA" id="ARBA00022490"/>
    </source>
</evidence>
<dbReference type="EC" id="4.1.3.40" evidence="5"/>
<feature type="binding site" evidence="5">
    <location>
        <position position="76"/>
    </location>
    <ligand>
        <name>substrate</name>
    </ligand>
</feature>
<dbReference type="RefSeq" id="WP_106755947.1">
    <property type="nucleotide sequence ID" value="NZ_PXWF02000037.1"/>
</dbReference>
<dbReference type="Gene3D" id="3.40.1410.10">
    <property type="entry name" value="Chorismate lyase-like"/>
    <property type="match status" value="1"/>
</dbReference>
<dbReference type="GO" id="GO:0008813">
    <property type="term" value="F:chorismate lyase activity"/>
    <property type="evidence" value="ECO:0007669"/>
    <property type="project" value="UniProtKB-UniRule"/>
</dbReference>
<keyword evidence="2 5" id="KW-0831">Ubiquinone biosynthesis</keyword>
<comment type="subcellular location">
    <subcellularLocation>
        <location evidence="5">Cytoplasm</location>
    </subcellularLocation>
</comment>
<gene>
    <name evidence="5" type="primary">ubiC</name>
    <name evidence="6" type="ORF">C7C56_002625</name>
</gene>
<name>A0A2U2I6L2_9BURK</name>
<keyword evidence="3 5" id="KW-0456">Lyase</keyword>
<reference evidence="6 7" key="1">
    <citation type="submission" date="2018-04" db="EMBL/GenBank/DDBJ databases">
        <title>Massilia violaceinigra sp. nov., a novel purple-pigmented bacterium isolated from Tianshan glacier, Xinjiang, China.</title>
        <authorList>
            <person name="Wang H."/>
        </authorList>
    </citation>
    <scope>NUCLEOTIDE SEQUENCE [LARGE SCALE GENOMIC DNA]</scope>
    <source>
        <strain evidence="6 7">B448-2</strain>
    </source>
</reference>
<comment type="catalytic activity">
    <reaction evidence="5">
        <text>chorismate = 4-hydroxybenzoate + pyruvate</text>
        <dbReference type="Rhea" id="RHEA:16505"/>
        <dbReference type="ChEBI" id="CHEBI:15361"/>
        <dbReference type="ChEBI" id="CHEBI:17879"/>
        <dbReference type="ChEBI" id="CHEBI:29748"/>
        <dbReference type="EC" id="4.1.3.40"/>
    </reaction>
</comment>
<evidence type="ECO:0000256" key="4">
    <source>
        <dbReference type="ARBA" id="ARBA00023317"/>
    </source>
</evidence>
<evidence type="ECO:0000313" key="6">
    <source>
        <dbReference type="EMBL" id="PWF55279.1"/>
    </source>
</evidence>
<feature type="binding site" evidence="5">
    <location>
        <position position="114"/>
    </location>
    <ligand>
        <name>substrate</name>
    </ligand>
</feature>
<dbReference type="AlphaFoldDB" id="A0A2U2I6L2"/>
<dbReference type="Pfam" id="PF04345">
    <property type="entry name" value="Chor_lyase"/>
    <property type="match status" value="1"/>
</dbReference>
<feature type="binding site" evidence="5">
    <location>
        <position position="194"/>
    </location>
    <ligand>
        <name>substrate</name>
    </ligand>
</feature>
<evidence type="ECO:0000256" key="3">
    <source>
        <dbReference type="ARBA" id="ARBA00023239"/>
    </source>
</evidence>
<dbReference type="GO" id="GO:0005829">
    <property type="term" value="C:cytosol"/>
    <property type="evidence" value="ECO:0007669"/>
    <property type="project" value="TreeGrafter"/>
</dbReference>
<comment type="pathway">
    <text evidence="5">Cofactor biosynthesis; ubiquinone biosynthesis.</text>
</comment>
<dbReference type="UniPathway" id="UPA00232"/>
<organism evidence="6 7">
    <name type="scientific">Massilia glaciei</name>
    <dbReference type="NCBI Taxonomy" id="1524097"/>
    <lineage>
        <taxon>Bacteria</taxon>
        <taxon>Pseudomonadati</taxon>
        <taxon>Pseudomonadota</taxon>
        <taxon>Betaproteobacteria</taxon>
        <taxon>Burkholderiales</taxon>
        <taxon>Oxalobacteraceae</taxon>
        <taxon>Telluria group</taxon>
        <taxon>Massilia</taxon>
    </lineage>
</organism>
<dbReference type="InterPro" id="IPR028978">
    <property type="entry name" value="Chorismate_lyase_/UTRA_dom_sf"/>
</dbReference>
<dbReference type="GO" id="GO:0006744">
    <property type="term" value="P:ubiquinone biosynthetic process"/>
    <property type="evidence" value="ECO:0007669"/>
    <property type="project" value="UniProtKB-UniRule"/>
</dbReference>
<dbReference type="PANTHER" id="PTHR38683:SF1">
    <property type="entry name" value="CHORISMATE PYRUVATE-LYASE"/>
    <property type="match status" value="1"/>
</dbReference>
<accession>A0A2U2I6L2</accession>
<dbReference type="SUPFAM" id="SSF64288">
    <property type="entry name" value="Chorismate lyase-like"/>
    <property type="match status" value="1"/>
</dbReference>
<dbReference type="GO" id="GO:0042866">
    <property type="term" value="P:pyruvate biosynthetic process"/>
    <property type="evidence" value="ECO:0007669"/>
    <property type="project" value="UniProtKB-UniRule"/>
</dbReference>
<evidence type="ECO:0000256" key="2">
    <source>
        <dbReference type="ARBA" id="ARBA00022688"/>
    </source>
</evidence>
<keyword evidence="4 5" id="KW-0670">Pyruvate</keyword>
<dbReference type="Proteomes" id="UP000241421">
    <property type="component" value="Unassembled WGS sequence"/>
</dbReference>
<dbReference type="HAMAP" id="MF_01632">
    <property type="entry name" value="UbiC"/>
    <property type="match status" value="1"/>
</dbReference>